<keyword evidence="2" id="KW-0677">Repeat</keyword>
<organism evidence="5 6">
    <name type="scientific">Eiseniibacteriota bacterium</name>
    <dbReference type="NCBI Taxonomy" id="2212470"/>
    <lineage>
        <taxon>Bacteria</taxon>
        <taxon>Candidatus Eiseniibacteriota</taxon>
    </lineage>
</organism>
<dbReference type="GO" id="GO:0005178">
    <property type="term" value="F:integrin binding"/>
    <property type="evidence" value="ECO:0007669"/>
    <property type="project" value="TreeGrafter"/>
</dbReference>
<dbReference type="InterPro" id="IPR000413">
    <property type="entry name" value="Integrin_alpha"/>
</dbReference>
<dbReference type="EMBL" id="JAHJDP010000096">
    <property type="protein sequence ID" value="MBU2692570.1"/>
    <property type="molecule type" value="Genomic_DNA"/>
</dbReference>
<dbReference type="Pfam" id="PF01839">
    <property type="entry name" value="FG-GAP"/>
    <property type="match status" value="14"/>
</dbReference>
<keyword evidence="3" id="KW-0325">Glycoprotein</keyword>
<sequence length="1334" mass="137434">MKLCLGLLFLMILVSAPHVTGLIGPDEAAVRSAGADEAWWRTVCANIEREEYHASVNAAGLQAPNRSQNLRTYFHNDRIELVPRMGESEPAWRFSWRSTHWGRADRPVEVSSEMVEPQANGTRVIYRRQGLDEWYENGKQGLEQGFTIHARPGGNGDLVIRGEWGGNLHAAPAAEDGAIDFLDENSARALRYGGLHVTDAAGATLPSRLVHSGRQLAILITDEEADYPLTVDPLLSTPSWTAEGNQASCRFGYSVGTAGDVNGDGYSDVIVGAYGYDNGQINEGRAFVYHGSAGGLATSPAWMGESNQQSAAFAEHVGTAGDVNGDGYGDVIIGAAPYDNGQTDEGRAFVYHGSAGGLATSPAWTGESNQENARYGTSIGTAGDVNGDGYGDIIVGAPWYANGQNTEGRAYVYHGSPGGLAASAAWMGEYNQAAAHFGMSVGTAGDVNGDGYADVIVGAPLYENGQGDEGRVFVYHGSSAGLAASPAWTAESDQAGAQCGFSVGTAGDVNGDGYADVIVSAVFYNNGQVAEGRAYVYHGSLEGLTANAAWTAESDQTGAHFGNSVGTAGDVNGDGYADVIVGADSYDNGQTDEGRAYVYCGSSGGLAAGAVWTAEGDQATALYGQSVGTAGDVNGDGYSDVIVGAVFYDSDLSDEGRAYVYHGSAGGLAANAGWTAESDHAGASFGRSVATAGDVNGDGYSDVIVGAEWFDNGEENEGRAYVYHGLPGGLATSASWTADGDQAGAFLGCSVGTAGDVNGDGYADVIVGAKGYDNGEEDEGRATVYNGSLDGLAASAAWMADGGQAGALLGCSVGTAGDVNGDGFADVLIGAEGYDNGEENEGRVYLYRGTQAGLVAGVSWMAEGEQVNASFGHSVATAGDVNGDGYSDIIVGAELYDNGEVDEGRAYVYHGSFSGPSASAAWTAESDQADARLGSSAGTAGDVNGDGYSDVIIGAAGYDNGQTDEGRAFVYHGSAGGLGMAPAWMAESDQDYASFGSSVGTAGDVNGDGYSDVIVGSCGYDNGQTDEGRAYVYHGSSAGLAAIAAWIAESDQADARFALTVGTAGDVNGDGYSDVIIGAEGYDNGETDEGRVFVYYGNSGGGLERIARQARPDDSAPICILGLSLSDASVLLKALGRTPAGRGMVCLQVEIKPFGTPFDGAGLLTGPLTDTGTPSGAGSVIPLSELASGLTSSTLYHWRVRTMSRSPFFPRSPWLSLPDNNSAEADVRIGVVSSVETDMNPAAVLWMGPGAPNPFGAATEITYTLSERGRVRLSIYEASGRVVLDLVDEELEVGRHTARWNGCNDEGARVSAGVYFARLSFGGRVAARKIVLSR</sequence>
<dbReference type="NCBIfam" id="TIGR04183">
    <property type="entry name" value="Por_Secre_tail"/>
    <property type="match status" value="1"/>
</dbReference>
<dbReference type="InterPro" id="IPR013519">
    <property type="entry name" value="Int_alpha_beta-p"/>
</dbReference>
<dbReference type="PROSITE" id="PS51470">
    <property type="entry name" value="FG_GAP"/>
    <property type="match status" value="14"/>
</dbReference>
<reference evidence="5" key="1">
    <citation type="submission" date="2021-05" db="EMBL/GenBank/DDBJ databases">
        <title>Energy efficiency and biological interactions define the core microbiome of deep oligotrophic groundwater.</title>
        <authorList>
            <person name="Mehrshad M."/>
            <person name="Lopez-Fernandez M."/>
            <person name="Bell E."/>
            <person name="Bernier-Latmani R."/>
            <person name="Bertilsson S."/>
            <person name="Dopson M."/>
        </authorList>
    </citation>
    <scope>NUCLEOTIDE SEQUENCE</scope>
    <source>
        <strain evidence="5">Modern_marine.mb.64</strain>
    </source>
</reference>
<dbReference type="PANTHER" id="PTHR23220">
    <property type="entry name" value="INTEGRIN ALPHA"/>
    <property type="match status" value="1"/>
</dbReference>
<dbReference type="GO" id="GO:0008305">
    <property type="term" value="C:integrin complex"/>
    <property type="evidence" value="ECO:0007669"/>
    <property type="project" value="InterPro"/>
</dbReference>
<evidence type="ECO:0000256" key="2">
    <source>
        <dbReference type="ARBA" id="ARBA00022737"/>
    </source>
</evidence>
<dbReference type="InterPro" id="IPR028994">
    <property type="entry name" value="Integrin_alpha_N"/>
</dbReference>
<name>A0A948RWZ1_UNCEI</name>
<evidence type="ECO:0000313" key="6">
    <source>
        <dbReference type="Proteomes" id="UP000777784"/>
    </source>
</evidence>
<keyword evidence="1 4" id="KW-0732">Signal</keyword>
<evidence type="ECO:0000256" key="3">
    <source>
        <dbReference type="ARBA" id="ARBA00023180"/>
    </source>
</evidence>
<dbReference type="GO" id="GO:0007229">
    <property type="term" value="P:integrin-mediated signaling pathway"/>
    <property type="evidence" value="ECO:0007669"/>
    <property type="project" value="TreeGrafter"/>
</dbReference>
<dbReference type="GO" id="GO:0098609">
    <property type="term" value="P:cell-cell adhesion"/>
    <property type="evidence" value="ECO:0007669"/>
    <property type="project" value="TreeGrafter"/>
</dbReference>
<dbReference type="Proteomes" id="UP000777784">
    <property type="component" value="Unassembled WGS sequence"/>
</dbReference>
<dbReference type="PRINTS" id="PR01185">
    <property type="entry name" value="INTEGRINA"/>
</dbReference>
<dbReference type="SMART" id="SM00191">
    <property type="entry name" value="Int_alpha"/>
    <property type="match status" value="14"/>
</dbReference>
<dbReference type="GO" id="GO:0007160">
    <property type="term" value="P:cell-matrix adhesion"/>
    <property type="evidence" value="ECO:0007669"/>
    <property type="project" value="TreeGrafter"/>
</dbReference>
<dbReference type="SUPFAM" id="SSF69318">
    <property type="entry name" value="Integrin alpha N-terminal domain"/>
    <property type="match status" value="4"/>
</dbReference>
<evidence type="ECO:0000313" key="5">
    <source>
        <dbReference type="EMBL" id="MBU2692570.1"/>
    </source>
</evidence>
<dbReference type="PANTHER" id="PTHR23220:SF122">
    <property type="entry name" value="INTEGRIN ALPHA-PS1"/>
    <property type="match status" value="1"/>
</dbReference>
<gene>
    <name evidence="5" type="ORF">KJ970_16775</name>
</gene>
<proteinExistence type="predicted"/>
<dbReference type="InterPro" id="IPR026444">
    <property type="entry name" value="Secre_tail"/>
</dbReference>
<protein>
    <submittedName>
        <fullName evidence="5">FG-GAP repeat protein</fullName>
    </submittedName>
</protein>
<evidence type="ECO:0000256" key="4">
    <source>
        <dbReference type="SAM" id="SignalP"/>
    </source>
</evidence>
<comment type="caution">
    <text evidence="5">The sequence shown here is derived from an EMBL/GenBank/DDBJ whole genome shotgun (WGS) entry which is preliminary data.</text>
</comment>
<dbReference type="InterPro" id="IPR013517">
    <property type="entry name" value="FG-GAP"/>
</dbReference>
<feature type="signal peptide" evidence="4">
    <location>
        <begin position="1"/>
        <end position="20"/>
    </location>
</feature>
<dbReference type="GO" id="GO:0009897">
    <property type="term" value="C:external side of plasma membrane"/>
    <property type="evidence" value="ECO:0007669"/>
    <property type="project" value="TreeGrafter"/>
</dbReference>
<evidence type="ECO:0000256" key="1">
    <source>
        <dbReference type="ARBA" id="ARBA00022729"/>
    </source>
</evidence>
<dbReference type="Gene3D" id="2.130.10.130">
    <property type="entry name" value="Integrin alpha, N-terminal"/>
    <property type="match status" value="7"/>
</dbReference>
<feature type="chain" id="PRO_5037555498" evidence="4">
    <location>
        <begin position="21"/>
        <end position="1334"/>
    </location>
</feature>
<dbReference type="GO" id="GO:0033627">
    <property type="term" value="P:cell adhesion mediated by integrin"/>
    <property type="evidence" value="ECO:0007669"/>
    <property type="project" value="TreeGrafter"/>
</dbReference>
<accession>A0A948RWZ1</accession>
<dbReference type="Gene3D" id="2.60.40.4070">
    <property type="match status" value="1"/>
</dbReference>